<evidence type="ECO:0000256" key="11">
    <source>
        <dbReference type="ARBA" id="ARBA00047912"/>
    </source>
</evidence>
<evidence type="ECO:0000256" key="8">
    <source>
        <dbReference type="ARBA" id="ARBA00023136"/>
    </source>
</evidence>
<evidence type="ECO:0000256" key="6">
    <source>
        <dbReference type="ARBA" id="ARBA00023053"/>
    </source>
</evidence>
<feature type="transmembrane region" description="Helical" evidence="13">
    <location>
        <begin position="139"/>
        <end position="162"/>
    </location>
</feature>
<organism evidence="15 16">
    <name type="scientific">Sphagnum troendelagicum</name>
    <dbReference type="NCBI Taxonomy" id="128251"/>
    <lineage>
        <taxon>Eukaryota</taxon>
        <taxon>Viridiplantae</taxon>
        <taxon>Streptophyta</taxon>
        <taxon>Embryophyta</taxon>
        <taxon>Bryophyta</taxon>
        <taxon>Sphagnophytina</taxon>
        <taxon>Sphagnopsida</taxon>
        <taxon>Sphagnales</taxon>
        <taxon>Sphagnaceae</taxon>
        <taxon>Sphagnum</taxon>
    </lineage>
</organism>
<keyword evidence="7" id="KW-0406">Ion transport</keyword>
<evidence type="ECO:0000256" key="12">
    <source>
        <dbReference type="SAM" id="MobiDB-lite"/>
    </source>
</evidence>
<protein>
    <recommendedName>
        <fullName evidence="14">Cyclic nucleotide-binding domain-containing protein</fullName>
    </recommendedName>
</protein>
<evidence type="ECO:0000313" key="16">
    <source>
        <dbReference type="Proteomes" id="UP001497512"/>
    </source>
</evidence>
<dbReference type="EMBL" id="OZ019900">
    <property type="protein sequence ID" value="CAK9233929.1"/>
    <property type="molecule type" value="Genomic_DNA"/>
</dbReference>
<dbReference type="InterPro" id="IPR018490">
    <property type="entry name" value="cNMP-bd_dom_sf"/>
</dbReference>
<reference evidence="15" key="1">
    <citation type="submission" date="2024-02" db="EMBL/GenBank/DDBJ databases">
        <authorList>
            <consortium name="ELIXIR-Norway"/>
            <consortium name="Elixir Norway"/>
        </authorList>
    </citation>
    <scope>NUCLEOTIDE SEQUENCE</scope>
</reference>
<accession>A0ABP0V3F5</accession>
<keyword evidence="4 13" id="KW-0812">Transmembrane</keyword>
<keyword evidence="16" id="KW-1185">Reference proteome</keyword>
<keyword evidence="6" id="KW-0915">Sodium</keyword>
<name>A0ABP0V3F5_9BRYO</name>
<dbReference type="InterPro" id="IPR014710">
    <property type="entry name" value="RmlC-like_jellyroll"/>
</dbReference>
<dbReference type="PANTHER" id="PTHR10110">
    <property type="entry name" value="SODIUM/HYDROGEN EXCHANGER"/>
    <property type="match status" value="1"/>
</dbReference>
<dbReference type="InterPro" id="IPR006153">
    <property type="entry name" value="Cation/H_exchanger_TM"/>
</dbReference>
<evidence type="ECO:0000256" key="7">
    <source>
        <dbReference type="ARBA" id="ARBA00023065"/>
    </source>
</evidence>
<feature type="transmembrane region" description="Helical" evidence="13">
    <location>
        <begin position="238"/>
        <end position="263"/>
    </location>
</feature>
<dbReference type="Pfam" id="PF00027">
    <property type="entry name" value="cNMP_binding"/>
    <property type="match status" value="1"/>
</dbReference>
<feature type="compositionally biased region" description="Polar residues" evidence="12">
    <location>
        <begin position="1168"/>
        <end position="1182"/>
    </location>
</feature>
<keyword evidence="2" id="KW-0813">Transport</keyword>
<dbReference type="PANTHER" id="PTHR10110:SF86">
    <property type="entry name" value="SODIUM_HYDROGEN EXCHANGER 7"/>
    <property type="match status" value="1"/>
</dbReference>
<proteinExistence type="predicted"/>
<dbReference type="Gene3D" id="2.60.120.10">
    <property type="entry name" value="Jelly Rolls"/>
    <property type="match status" value="1"/>
</dbReference>
<dbReference type="InterPro" id="IPR018422">
    <property type="entry name" value="Cation/H_exchanger_CPA1"/>
</dbReference>
<comment type="subcellular location">
    <subcellularLocation>
        <location evidence="1">Cell membrane</location>
        <topology evidence="1">Multi-pass membrane protein</topology>
    </subcellularLocation>
</comment>
<feature type="transmembrane region" description="Helical" evidence="13">
    <location>
        <begin position="71"/>
        <end position="89"/>
    </location>
</feature>
<feature type="region of interest" description="Disordered" evidence="12">
    <location>
        <begin position="1148"/>
        <end position="1189"/>
    </location>
</feature>
<feature type="transmembrane region" description="Helical" evidence="13">
    <location>
        <begin position="168"/>
        <end position="190"/>
    </location>
</feature>
<evidence type="ECO:0000256" key="10">
    <source>
        <dbReference type="ARBA" id="ARBA00047524"/>
    </source>
</evidence>
<sequence length="1189" mass="130910">MSIVMMVGDSAAVVAAGGVFLDSAPVPAPVSISGSSDYGTPGPEVAILFVFFSLCLGVLSRQLLRGTRVPYTVALLLLGIGLGSLEYGTQRGLGTLGDSIRMWAKINPSLILFIFLPALLFESSFYMDVHQIRRCLMQMLLLAAPGVLISTFFLGVVTKRIFPYNWNWSTALLLGGLLSATDPVAVVALLRELGASKKLSTLIEGESLMNDGTAIVVFQLFLQMVLGQKFDAGDVIEFLCRVALGALALGLAFGIVSVFWVGLVFNDTVIEITLTLTASYLAFFVAEDEAGVSGVLTVMTVGIFFAAFARTAFTGESEQSMHYFWEMISYIANTLIFLLSGVVIAESILRSQDQIQGRDWGYLAILYVFVQLSRVVVVGLLYPGLKYFGYGLNWKEAVVLVWAGLRGAVALSLSLSVAFVFFTGGVVFLTLIINGSTTQFLLHYLNMDQISETKSRVLEYAKYDMYSKALESFEELGEDEELGPADWTTVCKYVSCLKRVPEEGRPAHPHHPPTSTALPEIEERMQQMLDTRIRFLNGVQSAYWTMLEEGRITQTAAILLMQSVDEAQDKVAKNEALSDWRGLGVHVHFPHYLKYLQWRSASSLSQKVSTFLLVTRLELACYISAAFLRAHRVTRDQLRAFIGESEVADAVIKESEEQEEHARHFLEDVRLAFPQVLRVVKTKQVTYAILLQLSEYVKSLEAGGLLESKETTHLHDSVQVDLKKLLRNPPLVEMPTAEETLMRQPFIGALPASIGENLATAAKEFMKLRDSILYKEDAKPDGIWLIANGVVKWSNEASNGHRLLHPTFSHGSTLGLYETLTGKPFLCNIVADSVVHCFFIDRAKILSITLIHPELENFLWQESALAVAKIMLPQHFGVATLQELRILLVEGSKMCTFLQGEVFELQHSEVGVLLEGFVKQEGSSEILAAPAGLVFHNGEADPAAKDGRSKSLLHTGTIFHVEARSRILFFDVGISAEVLSRRSASRVSLSHLSMLPPRHSSHDHDTSLQRPSQARHSSAPRLRGLRQGSRGEMRGEGASVLQAWASSSGLPTTAAEYAARAMRLSLFGSKVRGLNHSSRLESQARVSDWPINALSQSHSKLVKKMSYAVQENVDGDAPTLPRQRVFSQTNLALALPFVPLPILKVGRPSGDMSSDESDGEEHIVEIGSPSTLFHSHHLTPSTRPEKFLS</sequence>
<keyword evidence="9" id="KW-0739">Sodium transport</keyword>
<evidence type="ECO:0000256" key="13">
    <source>
        <dbReference type="SAM" id="Phobius"/>
    </source>
</evidence>
<dbReference type="SUPFAM" id="SSF51206">
    <property type="entry name" value="cAMP-binding domain-like"/>
    <property type="match status" value="1"/>
</dbReference>
<evidence type="ECO:0000256" key="3">
    <source>
        <dbReference type="ARBA" id="ARBA00022475"/>
    </source>
</evidence>
<evidence type="ECO:0000259" key="14">
    <source>
        <dbReference type="PROSITE" id="PS50042"/>
    </source>
</evidence>
<evidence type="ECO:0000313" key="15">
    <source>
        <dbReference type="EMBL" id="CAK9233929.1"/>
    </source>
</evidence>
<feature type="region of interest" description="Disordered" evidence="12">
    <location>
        <begin position="993"/>
        <end position="1033"/>
    </location>
</feature>
<dbReference type="Gene3D" id="6.10.140.1330">
    <property type="match status" value="1"/>
</dbReference>
<evidence type="ECO:0000256" key="2">
    <source>
        <dbReference type="ARBA" id="ARBA00022448"/>
    </source>
</evidence>
<feature type="transmembrane region" description="Helical" evidence="13">
    <location>
        <begin position="361"/>
        <end position="385"/>
    </location>
</feature>
<evidence type="ECO:0000256" key="1">
    <source>
        <dbReference type="ARBA" id="ARBA00004651"/>
    </source>
</evidence>
<feature type="transmembrane region" description="Helical" evidence="13">
    <location>
        <begin position="109"/>
        <end position="127"/>
    </location>
</feature>
<feature type="transmembrane region" description="Helical" evidence="13">
    <location>
        <begin position="293"/>
        <end position="315"/>
    </location>
</feature>
<dbReference type="Pfam" id="PF00999">
    <property type="entry name" value="Na_H_Exchanger"/>
    <property type="match status" value="1"/>
</dbReference>
<dbReference type="Proteomes" id="UP001497512">
    <property type="component" value="Chromosome 8"/>
</dbReference>
<dbReference type="InterPro" id="IPR000595">
    <property type="entry name" value="cNMP-bd_dom"/>
</dbReference>
<feature type="transmembrane region" description="Helical" evidence="13">
    <location>
        <begin position="45"/>
        <end position="64"/>
    </location>
</feature>
<feature type="transmembrane region" description="Helical" evidence="13">
    <location>
        <begin position="405"/>
        <end position="433"/>
    </location>
</feature>
<feature type="transmembrane region" description="Helical" evidence="13">
    <location>
        <begin position="269"/>
        <end position="286"/>
    </location>
</feature>
<keyword evidence="5 13" id="KW-1133">Transmembrane helix</keyword>
<comment type="catalytic activity">
    <reaction evidence="11">
        <text>K(+)(in) + H(+)(out) = K(+)(out) + H(+)(in)</text>
        <dbReference type="Rhea" id="RHEA:29467"/>
        <dbReference type="ChEBI" id="CHEBI:15378"/>
        <dbReference type="ChEBI" id="CHEBI:29103"/>
    </reaction>
</comment>
<dbReference type="CDD" id="cd00038">
    <property type="entry name" value="CAP_ED"/>
    <property type="match status" value="1"/>
</dbReference>
<feature type="transmembrane region" description="Helical" evidence="13">
    <location>
        <begin position="327"/>
        <end position="349"/>
    </location>
</feature>
<evidence type="ECO:0000256" key="9">
    <source>
        <dbReference type="ARBA" id="ARBA00023201"/>
    </source>
</evidence>
<keyword evidence="8 13" id="KW-0472">Membrane</keyword>
<feature type="domain" description="Cyclic nucleotide-binding" evidence="14">
    <location>
        <begin position="746"/>
        <end position="848"/>
    </location>
</feature>
<keyword evidence="3" id="KW-1003">Cell membrane</keyword>
<evidence type="ECO:0000256" key="5">
    <source>
        <dbReference type="ARBA" id="ARBA00022989"/>
    </source>
</evidence>
<gene>
    <name evidence="15" type="ORF">CSSPTR1EN2_LOCUS21842</name>
</gene>
<evidence type="ECO:0000256" key="4">
    <source>
        <dbReference type="ARBA" id="ARBA00022692"/>
    </source>
</evidence>
<comment type="catalytic activity">
    <reaction evidence="10">
        <text>Na(+)(in) + H(+)(out) = Na(+)(out) + H(+)(in)</text>
        <dbReference type="Rhea" id="RHEA:29419"/>
        <dbReference type="ChEBI" id="CHEBI:15378"/>
        <dbReference type="ChEBI" id="CHEBI:29101"/>
    </reaction>
</comment>
<dbReference type="PROSITE" id="PS50042">
    <property type="entry name" value="CNMP_BINDING_3"/>
    <property type="match status" value="1"/>
</dbReference>